<dbReference type="PANTHER" id="PTHR21310:SF58">
    <property type="entry name" value="AMINOGLYCOSIDE PHOSPHOTRANSFERASE DOMAIN-CONTAINING PROTEIN"/>
    <property type="match status" value="1"/>
</dbReference>
<accession>A0AAI8YRU5</accession>
<dbReference type="CDD" id="cd05120">
    <property type="entry name" value="APH_ChoK_like"/>
    <property type="match status" value="1"/>
</dbReference>
<evidence type="ECO:0000313" key="3">
    <source>
        <dbReference type="EMBL" id="CAK3798973.1"/>
    </source>
</evidence>
<proteinExistence type="predicted"/>
<keyword evidence="4" id="KW-1185">Reference proteome</keyword>
<sequence>MNGVVSRLLQGRKKHSKEPYAREHDVRPGDGIGYPVPYEDQRIEFSHELLKRCKTLTPYSGAYRMNETTVVKTGDAVRMAEAEAMRLVAEKTSIPVPRVFDAYIQESDGHGVIIMEYIQGETLDKAWPSYSTTQKDALLGQLRGFLMELRSIGGSKISAVDGSHCSDQFFDTDNPNCGPFDDERDFHQGLADALRKRGDTTWCQMVSRFLISLGGHDIVLTHNDLAPRNILVQGGSVVAILDWEMSGYYPDYWEYVKAHLWAEWTSEWIAEGIPDQILTPRLPELAYLLHARDIVWS</sequence>
<dbReference type="Pfam" id="PF01636">
    <property type="entry name" value="APH"/>
    <property type="match status" value="1"/>
</dbReference>
<gene>
    <name evidence="3" type="ORF">LECACI_7A000828</name>
</gene>
<dbReference type="InterPro" id="IPR002575">
    <property type="entry name" value="Aminoglycoside_PTrfase"/>
</dbReference>
<dbReference type="InterPro" id="IPR011009">
    <property type="entry name" value="Kinase-like_dom_sf"/>
</dbReference>
<evidence type="ECO:0000256" key="1">
    <source>
        <dbReference type="SAM" id="MobiDB-lite"/>
    </source>
</evidence>
<name>A0AAI8YRU5_9PEZI</name>
<dbReference type="InterPro" id="IPR051678">
    <property type="entry name" value="AGP_Transferase"/>
</dbReference>
<dbReference type="Proteomes" id="UP001296104">
    <property type="component" value="Unassembled WGS sequence"/>
</dbReference>
<evidence type="ECO:0000313" key="4">
    <source>
        <dbReference type="Proteomes" id="UP001296104"/>
    </source>
</evidence>
<dbReference type="AlphaFoldDB" id="A0AAI8YRU5"/>
<dbReference type="Gene3D" id="3.90.1200.10">
    <property type="match status" value="1"/>
</dbReference>
<evidence type="ECO:0000259" key="2">
    <source>
        <dbReference type="Pfam" id="PF01636"/>
    </source>
</evidence>
<dbReference type="PANTHER" id="PTHR21310">
    <property type="entry name" value="AMINOGLYCOSIDE PHOSPHOTRANSFERASE-RELATED-RELATED"/>
    <property type="match status" value="1"/>
</dbReference>
<comment type="caution">
    <text evidence="3">The sequence shown here is derived from an EMBL/GenBank/DDBJ whole genome shotgun (WGS) entry which is preliminary data.</text>
</comment>
<feature type="domain" description="Aminoglycoside phosphotransferase" evidence="2">
    <location>
        <begin position="79"/>
        <end position="268"/>
    </location>
</feature>
<reference evidence="3" key="1">
    <citation type="submission" date="2023-11" db="EMBL/GenBank/DDBJ databases">
        <authorList>
            <person name="Alioto T."/>
            <person name="Alioto T."/>
            <person name="Gomez Garrido J."/>
        </authorList>
    </citation>
    <scope>NUCLEOTIDE SEQUENCE</scope>
</reference>
<protein>
    <submittedName>
        <fullName evidence="3">Phosphotransferase enzyme family</fullName>
    </submittedName>
</protein>
<feature type="compositionally biased region" description="Basic and acidic residues" evidence="1">
    <location>
        <begin position="17"/>
        <end position="28"/>
    </location>
</feature>
<organism evidence="3 4">
    <name type="scientific">Lecanosticta acicola</name>
    <dbReference type="NCBI Taxonomy" id="111012"/>
    <lineage>
        <taxon>Eukaryota</taxon>
        <taxon>Fungi</taxon>
        <taxon>Dikarya</taxon>
        <taxon>Ascomycota</taxon>
        <taxon>Pezizomycotina</taxon>
        <taxon>Dothideomycetes</taxon>
        <taxon>Dothideomycetidae</taxon>
        <taxon>Mycosphaerellales</taxon>
        <taxon>Mycosphaerellaceae</taxon>
        <taxon>Lecanosticta</taxon>
    </lineage>
</organism>
<dbReference type="Gene3D" id="3.30.200.150">
    <property type="match status" value="1"/>
</dbReference>
<dbReference type="EMBL" id="CAVMBE010000003">
    <property type="protein sequence ID" value="CAK3798973.1"/>
    <property type="molecule type" value="Genomic_DNA"/>
</dbReference>
<dbReference type="SUPFAM" id="SSF56112">
    <property type="entry name" value="Protein kinase-like (PK-like)"/>
    <property type="match status" value="1"/>
</dbReference>
<feature type="region of interest" description="Disordered" evidence="1">
    <location>
        <begin position="1"/>
        <end position="33"/>
    </location>
</feature>